<name>A0ABQ3B8I8_9GAMM</name>
<evidence type="ECO:0000256" key="2">
    <source>
        <dbReference type="ARBA" id="ARBA00010621"/>
    </source>
</evidence>
<feature type="transmembrane region" description="Helical" evidence="14">
    <location>
        <begin position="224"/>
        <end position="246"/>
    </location>
</feature>
<evidence type="ECO:0000256" key="3">
    <source>
        <dbReference type="ARBA" id="ARBA00012374"/>
    </source>
</evidence>
<feature type="transmembrane region" description="Helical" evidence="14">
    <location>
        <begin position="7"/>
        <end position="24"/>
    </location>
</feature>
<evidence type="ECO:0000256" key="1">
    <source>
        <dbReference type="ARBA" id="ARBA00004651"/>
    </source>
</evidence>
<feature type="transmembrane region" description="Helical" evidence="14">
    <location>
        <begin position="191"/>
        <end position="212"/>
    </location>
</feature>
<dbReference type="Proteomes" id="UP000619761">
    <property type="component" value="Unassembled WGS sequence"/>
</dbReference>
<organism evidence="15 16">
    <name type="scientific">Cellvibrio zantedeschiae</name>
    <dbReference type="NCBI Taxonomy" id="1237077"/>
    <lineage>
        <taxon>Bacteria</taxon>
        <taxon>Pseudomonadati</taxon>
        <taxon>Pseudomonadota</taxon>
        <taxon>Gammaproteobacteria</taxon>
        <taxon>Cellvibrionales</taxon>
        <taxon>Cellvibrionaceae</taxon>
        <taxon>Cellvibrio</taxon>
    </lineage>
</organism>
<keyword evidence="10 14" id="KW-0046">Antibiotic resistance</keyword>
<dbReference type="PANTHER" id="PTHR30622:SF3">
    <property type="entry name" value="UNDECAPRENYL-DIPHOSPHATASE"/>
    <property type="match status" value="1"/>
</dbReference>
<feature type="transmembrane region" description="Helical" evidence="14">
    <location>
        <begin position="54"/>
        <end position="71"/>
    </location>
</feature>
<comment type="similarity">
    <text evidence="2 14">Belongs to the UppP family.</text>
</comment>
<evidence type="ECO:0000256" key="4">
    <source>
        <dbReference type="ARBA" id="ARBA00021581"/>
    </source>
</evidence>
<evidence type="ECO:0000256" key="14">
    <source>
        <dbReference type="HAMAP-Rule" id="MF_01006"/>
    </source>
</evidence>
<comment type="function">
    <text evidence="14">Catalyzes the dephosphorylation of undecaprenyl diphosphate (UPP). Confers resistance to bacitracin.</text>
</comment>
<feature type="transmembrane region" description="Helical" evidence="14">
    <location>
        <begin position="91"/>
        <end position="110"/>
    </location>
</feature>
<protein>
    <recommendedName>
        <fullName evidence="4 14">Undecaprenyl-diphosphatase</fullName>
        <ecNumber evidence="3 14">3.6.1.27</ecNumber>
    </recommendedName>
    <alternativeName>
        <fullName evidence="12 14">Bacitracin resistance protein</fullName>
    </alternativeName>
    <alternativeName>
        <fullName evidence="11 14">Undecaprenyl pyrophosphate phosphatase</fullName>
    </alternativeName>
</protein>
<evidence type="ECO:0000256" key="9">
    <source>
        <dbReference type="ARBA" id="ARBA00023136"/>
    </source>
</evidence>
<evidence type="ECO:0000256" key="12">
    <source>
        <dbReference type="ARBA" id="ARBA00032932"/>
    </source>
</evidence>
<comment type="caution">
    <text evidence="15">The sequence shown here is derived from an EMBL/GenBank/DDBJ whole genome shotgun (WGS) entry which is preliminary data.</text>
</comment>
<keyword evidence="8 14" id="KW-1133">Transmembrane helix</keyword>
<comment type="catalytic activity">
    <reaction evidence="13 14">
        <text>di-trans,octa-cis-undecaprenyl diphosphate + H2O = di-trans,octa-cis-undecaprenyl phosphate + phosphate + H(+)</text>
        <dbReference type="Rhea" id="RHEA:28094"/>
        <dbReference type="ChEBI" id="CHEBI:15377"/>
        <dbReference type="ChEBI" id="CHEBI:15378"/>
        <dbReference type="ChEBI" id="CHEBI:43474"/>
        <dbReference type="ChEBI" id="CHEBI:58405"/>
        <dbReference type="ChEBI" id="CHEBI:60392"/>
        <dbReference type="EC" id="3.6.1.27"/>
    </reaction>
</comment>
<dbReference type="PANTHER" id="PTHR30622">
    <property type="entry name" value="UNDECAPRENYL-DIPHOSPHATASE"/>
    <property type="match status" value="1"/>
</dbReference>
<keyword evidence="6 14" id="KW-0812">Transmembrane</keyword>
<feature type="transmembrane region" description="Helical" evidence="14">
    <location>
        <begin position="258"/>
        <end position="279"/>
    </location>
</feature>
<evidence type="ECO:0000256" key="7">
    <source>
        <dbReference type="ARBA" id="ARBA00022801"/>
    </source>
</evidence>
<proteinExistence type="inferred from homology"/>
<evidence type="ECO:0000256" key="13">
    <source>
        <dbReference type="ARBA" id="ARBA00047594"/>
    </source>
</evidence>
<reference evidence="16" key="1">
    <citation type="journal article" date="2019" name="Int. J. Syst. Evol. Microbiol.">
        <title>The Global Catalogue of Microorganisms (GCM) 10K type strain sequencing project: providing services to taxonomists for standard genome sequencing and annotation.</title>
        <authorList>
            <consortium name="The Broad Institute Genomics Platform"/>
            <consortium name="The Broad Institute Genome Sequencing Center for Infectious Disease"/>
            <person name="Wu L."/>
            <person name="Ma J."/>
        </authorList>
    </citation>
    <scope>NUCLEOTIDE SEQUENCE [LARGE SCALE GENOMIC DNA]</scope>
    <source>
        <strain evidence="16">KCTC 32239</strain>
    </source>
</reference>
<feature type="transmembrane region" description="Helical" evidence="14">
    <location>
        <begin position="116"/>
        <end position="137"/>
    </location>
</feature>
<evidence type="ECO:0000256" key="11">
    <source>
        <dbReference type="ARBA" id="ARBA00032707"/>
    </source>
</evidence>
<keyword evidence="16" id="KW-1185">Reference proteome</keyword>
<evidence type="ECO:0000256" key="8">
    <source>
        <dbReference type="ARBA" id="ARBA00022989"/>
    </source>
</evidence>
<evidence type="ECO:0000313" key="15">
    <source>
        <dbReference type="EMBL" id="GGY78682.1"/>
    </source>
</evidence>
<sequence length="281" mass="31155">MGLLLKFIGVFMENILQAILLGIIEGVTEFLPISSTGHLIVASDLIGFHNDGRVFEIAIQLGAILAVVVEYRRKFFGVAQGMFSDAKSQNFILNLLIAFLPAAIMGVLFISLIKTYLFNPLSVATMLILGGIIILWAERRQHQVRVTNVDDMTWKDALKVGLFQVVSMIPGTSRSGATIIGGLFIGLDRKVAAEFSFFLAVPTMFAATFYDIYKHRDLLHAGDFPVFAAGFVTAFFAAWLAVRTLVRFVANHTYEIFAWYRIAFGLVILLTAYTGLVTWNN</sequence>
<evidence type="ECO:0000313" key="16">
    <source>
        <dbReference type="Proteomes" id="UP000619761"/>
    </source>
</evidence>
<dbReference type="EMBL" id="BMYZ01000002">
    <property type="protein sequence ID" value="GGY78682.1"/>
    <property type="molecule type" value="Genomic_DNA"/>
</dbReference>
<comment type="miscellaneous">
    <text evidence="14">Bacitracin is thought to be involved in the inhibition of peptidoglycan synthesis by sequestering undecaprenyl diphosphate, thereby reducing the pool of lipid carrier available.</text>
</comment>
<dbReference type="Pfam" id="PF02673">
    <property type="entry name" value="BacA"/>
    <property type="match status" value="1"/>
</dbReference>
<keyword evidence="5 14" id="KW-1003">Cell membrane</keyword>
<evidence type="ECO:0000256" key="10">
    <source>
        <dbReference type="ARBA" id="ARBA00023251"/>
    </source>
</evidence>
<gene>
    <name evidence="15" type="primary">uppP2</name>
    <name evidence="14" type="synonym">uppP</name>
    <name evidence="15" type="ORF">GCM10011613_24260</name>
</gene>
<keyword evidence="7 14" id="KW-0378">Hydrolase</keyword>
<keyword evidence="14" id="KW-0961">Cell wall biogenesis/degradation</keyword>
<dbReference type="NCBIfam" id="NF001389">
    <property type="entry name" value="PRK00281.1-2"/>
    <property type="match status" value="1"/>
</dbReference>
<dbReference type="NCBIfam" id="TIGR00753">
    <property type="entry name" value="undec_PP_bacA"/>
    <property type="match status" value="1"/>
</dbReference>
<evidence type="ECO:0000256" key="5">
    <source>
        <dbReference type="ARBA" id="ARBA00022475"/>
    </source>
</evidence>
<dbReference type="EC" id="3.6.1.27" evidence="3 14"/>
<dbReference type="InterPro" id="IPR003824">
    <property type="entry name" value="UppP"/>
</dbReference>
<accession>A0ABQ3B8I8</accession>
<keyword evidence="14" id="KW-0133">Cell shape</keyword>
<evidence type="ECO:0000256" key="6">
    <source>
        <dbReference type="ARBA" id="ARBA00022692"/>
    </source>
</evidence>
<keyword evidence="14" id="KW-0573">Peptidoglycan synthesis</keyword>
<dbReference type="NCBIfam" id="NF001390">
    <property type="entry name" value="PRK00281.1-4"/>
    <property type="match status" value="1"/>
</dbReference>
<comment type="subcellular location">
    <subcellularLocation>
        <location evidence="1 14">Cell membrane</location>
        <topology evidence="1 14">Multi-pass membrane protein</topology>
    </subcellularLocation>
</comment>
<keyword evidence="9 14" id="KW-0472">Membrane</keyword>
<dbReference type="HAMAP" id="MF_01006">
    <property type="entry name" value="Undec_diphosphatase"/>
    <property type="match status" value="1"/>
</dbReference>